<evidence type="ECO:0000259" key="8">
    <source>
        <dbReference type="Pfam" id="PF01618"/>
    </source>
</evidence>
<keyword evidence="6" id="KW-0653">Protein transport</keyword>
<keyword evidence="3 7" id="KW-0812">Transmembrane</keyword>
<dbReference type="Pfam" id="PF01618">
    <property type="entry name" value="MotA_ExbB"/>
    <property type="match status" value="1"/>
</dbReference>
<dbReference type="InterPro" id="IPR050790">
    <property type="entry name" value="ExbB/TolQ_transport"/>
</dbReference>
<dbReference type="PANTHER" id="PTHR30625:SF11">
    <property type="entry name" value="MOTA_TOLQ_EXBB PROTON CHANNEL DOMAIN-CONTAINING PROTEIN"/>
    <property type="match status" value="1"/>
</dbReference>
<proteinExistence type="inferred from homology"/>
<dbReference type="EMBL" id="OX458333">
    <property type="protein sequence ID" value="CAI8757234.1"/>
    <property type="molecule type" value="Genomic_DNA"/>
</dbReference>
<reference evidence="9 10" key="1">
    <citation type="submission" date="2023-03" db="EMBL/GenBank/DDBJ databases">
        <authorList>
            <person name="Pearce D."/>
        </authorList>
    </citation>
    <scope>NUCLEOTIDE SEQUENCE [LARGE SCALE GENOMIC DNA]</scope>
    <source>
        <strain evidence="9">Msz</strain>
    </source>
</reference>
<evidence type="ECO:0000256" key="3">
    <source>
        <dbReference type="ARBA" id="ARBA00022692"/>
    </source>
</evidence>
<evidence type="ECO:0000256" key="7">
    <source>
        <dbReference type="SAM" id="Phobius"/>
    </source>
</evidence>
<keyword evidence="4 7" id="KW-1133">Transmembrane helix</keyword>
<evidence type="ECO:0000313" key="10">
    <source>
        <dbReference type="Proteomes" id="UP001162030"/>
    </source>
</evidence>
<evidence type="ECO:0000256" key="2">
    <source>
        <dbReference type="ARBA" id="ARBA00022475"/>
    </source>
</evidence>
<evidence type="ECO:0000256" key="1">
    <source>
        <dbReference type="ARBA" id="ARBA00004651"/>
    </source>
</evidence>
<keyword evidence="6" id="KW-0813">Transport</keyword>
<accession>A0ABM9HXV0</accession>
<evidence type="ECO:0000256" key="5">
    <source>
        <dbReference type="ARBA" id="ARBA00023136"/>
    </source>
</evidence>
<evidence type="ECO:0000313" key="9">
    <source>
        <dbReference type="EMBL" id="CAI8757234.1"/>
    </source>
</evidence>
<feature type="transmembrane region" description="Helical" evidence="7">
    <location>
        <begin position="7"/>
        <end position="27"/>
    </location>
</feature>
<keyword evidence="2" id="KW-1003">Cell membrane</keyword>
<keyword evidence="5 7" id="KW-0472">Membrane</keyword>
<organism evidence="9 10">
    <name type="scientific">Methylocaldum szegediense</name>
    <dbReference type="NCBI Taxonomy" id="73780"/>
    <lineage>
        <taxon>Bacteria</taxon>
        <taxon>Pseudomonadati</taxon>
        <taxon>Pseudomonadota</taxon>
        <taxon>Gammaproteobacteria</taxon>
        <taxon>Methylococcales</taxon>
        <taxon>Methylococcaceae</taxon>
        <taxon>Methylocaldum</taxon>
    </lineage>
</organism>
<dbReference type="InterPro" id="IPR002898">
    <property type="entry name" value="MotA_ExbB_proton_chnl"/>
</dbReference>
<evidence type="ECO:0000256" key="4">
    <source>
        <dbReference type="ARBA" id="ARBA00022989"/>
    </source>
</evidence>
<protein>
    <submittedName>
        <fullName evidence="9">Biopolymer transport protein ExbB</fullName>
    </submittedName>
</protein>
<feature type="transmembrane region" description="Helical" evidence="7">
    <location>
        <begin position="116"/>
        <end position="134"/>
    </location>
</feature>
<sequence length="206" mass="22712">MFEIIKAGGWVMIPILACSILALAIIVERFWALRPGRIIPAQLVPEVWNKYRNNQLDSAYIRRLRAHSPLGAVLAAGLMNYSHGREAVKESIEQAGRQVIHDLERYLNTLGTIASVSPYLGLLGSVLGMIKVFSTFSMTSGISNPTKLAGGISEILIATAAGLAVAIPSLIFYRYFQGRVVDFAVRMEEEAVRLVETLYSSQEEEE</sequence>
<dbReference type="Proteomes" id="UP001162030">
    <property type="component" value="Chromosome"/>
</dbReference>
<keyword evidence="10" id="KW-1185">Reference proteome</keyword>
<comment type="similarity">
    <text evidence="6">Belongs to the exbB/tolQ family.</text>
</comment>
<gene>
    <name evidence="9" type="ORF">MSZNOR_0765</name>
</gene>
<dbReference type="PANTHER" id="PTHR30625">
    <property type="entry name" value="PROTEIN TOLQ"/>
    <property type="match status" value="1"/>
</dbReference>
<comment type="subcellular location">
    <subcellularLocation>
        <location evidence="1">Cell membrane</location>
        <topology evidence="1">Multi-pass membrane protein</topology>
    </subcellularLocation>
    <subcellularLocation>
        <location evidence="6">Membrane</location>
        <topology evidence="6">Multi-pass membrane protein</topology>
    </subcellularLocation>
</comment>
<name>A0ABM9HXV0_9GAMM</name>
<feature type="domain" description="MotA/TolQ/ExbB proton channel" evidence="8">
    <location>
        <begin position="67"/>
        <end position="188"/>
    </location>
</feature>
<feature type="transmembrane region" description="Helical" evidence="7">
    <location>
        <begin position="155"/>
        <end position="176"/>
    </location>
</feature>
<evidence type="ECO:0000256" key="6">
    <source>
        <dbReference type="RuleBase" id="RU004057"/>
    </source>
</evidence>
<dbReference type="RefSeq" id="WP_026611919.1">
    <property type="nucleotide sequence ID" value="NZ_OX458333.1"/>
</dbReference>